<evidence type="ECO:0000313" key="20">
    <source>
        <dbReference type="EMBL" id="MFC4351904.1"/>
    </source>
</evidence>
<comment type="similarity">
    <text evidence="4 19">Belongs to the CobS family.</text>
</comment>
<feature type="transmembrane region" description="Helical" evidence="19">
    <location>
        <begin position="201"/>
        <end position="220"/>
    </location>
</feature>
<dbReference type="EMBL" id="JBHSCW010000004">
    <property type="protein sequence ID" value="MFC4351904.1"/>
    <property type="molecule type" value="Genomic_DNA"/>
</dbReference>
<dbReference type="Proteomes" id="UP001595799">
    <property type="component" value="Unassembled WGS sequence"/>
</dbReference>
<dbReference type="HAMAP" id="MF_00719">
    <property type="entry name" value="CobS"/>
    <property type="match status" value="1"/>
</dbReference>
<evidence type="ECO:0000256" key="17">
    <source>
        <dbReference type="ARBA" id="ARBA00048623"/>
    </source>
</evidence>
<proteinExistence type="inferred from homology"/>
<evidence type="ECO:0000256" key="12">
    <source>
        <dbReference type="ARBA" id="ARBA00022989"/>
    </source>
</evidence>
<comment type="pathway">
    <text evidence="3 19">Cofactor biosynthesis; adenosylcobalamin biosynthesis; adenosylcobalamin from cob(II)yrinate a,c-diamide: step 7/7.</text>
</comment>
<evidence type="ECO:0000256" key="16">
    <source>
        <dbReference type="ARBA" id="ARBA00032853"/>
    </source>
</evidence>
<dbReference type="PANTHER" id="PTHR34148">
    <property type="entry name" value="ADENOSYLCOBINAMIDE-GDP RIBAZOLETRANSFERASE"/>
    <property type="match status" value="1"/>
</dbReference>
<comment type="subcellular location">
    <subcellularLocation>
        <location evidence="2 19">Cell membrane</location>
        <topology evidence="2 19">Multi-pass membrane protein</topology>
    </subcellularLocation>
</comment>
<feature type="transmembrane region" description="Helical" evidence="19">
    <location>
        <begin position="112"/>
        <end position="134"/>
    </location>
</feature>
<dbReference type="Pfam" id="PF02654">
    <property type="entry name" value="CobS"/>
    <property type="match status" value="1"/>
</dbReference>
<dbReference type="InterPro" id="IPR003805">
    <property type="entry name" value="CobS"/>
</dbReference>
<evidence type="ECO:0000256" key="3">
    <source>
        <dbReference type="ARBA" id="ARBA00004663"/>
    </source>
</evidence>
<dbReference type="RefSeq" id="WP_382422249.1">
    <property type="nucleotide sequence ID" value="NZ_JBHSCW010000004.1"/>
</dbReference>
<keyword evidence="9 19" id="KW-0808">Transferase</keyword>
<keyword evidence="8 19" id="KW-0169">Cobalamin biosynthesis</keyword>
<evidence type="ECO:0000256" key="8">
    <source>
        <dbReference type="ARBA" id="ARBA00022573"/>
    </source>
</evidence>
<evidence type="ECO:0000256" key="14">
    <source>
        <dbReference type="ARBA" id="ARBA00025228"/>
    </source>
</evidence>
<evidence type="ECO:0000256" key="10">
    <source>
        <dbReference type="ARBA" id="ARBA00022692"/>
    </source>
</evidence>
<evidence type="ECO:0000256" key="9">
    <source>
        <dbReference type="ARBA" id="ARBA00022679"/>
    </source>
</evidence>
<keyword evidence="21" id="KW-1185">Reference proteome</keyword>
<accession>A0ABV8UMY6</accession>
<gene>
    <name evidence="19 20" type="primary">cobS</name>
    <name evidence="20" type="ORF">ACFOW6_10160</name>
</gene>
<evidence type="ECO:0000256" key="5">
    <source>
        <dbReference type="ARBA" id="ARBA00013200"/>
    </source>
</evidence>
<keyword evidence="13 19" id="KW-0472">Membrane</keyword>
<evidence type="ECO:0000256" key="1">
    <source>
        <dbReference type="ARBA" id="ARBA00001946"/>
    </source>
</evidence>
<evidence type="ECO:0000256" key="19">
    <source>
        <dbReference type="HAMAP-Rule" id="MF_00719"/>
    </source>
</evidence>
<comment type="function">
    <text evidence="14 19">Joins adenosylcobinamide-GDP and alpha-ribazole to generate adenosylcobalamin (Ado-cobalamin). Also synthesizes adenosylcobalamin 5'-phosphate from adenosylcobinamide-GDP and alpha-ribazole 5'-phosphate.</text>
</comment>
<evidence type="ECO:0000256" key="7">
    <source>
        <dbReference type="ARBA" id="ARBA00022475"/>
    </source>
</evidence>
<evidence type="ECO:0000313" key="21">
    <source>
        <dbReference type="Proteomes" id="UP001595799"/>
    </source>
</evidence>
<evidence type="ECO:0000256" key="11">
    <source>
        <dbReference type="ARBA" id="ARBA00022842"/>
    </source>
</evidence>
<name>A0ABV8UMY6_9PROT</name>
<evidence type="ECO:0000256" key="4">
    <source>
        <dbReference type="ARBA" id="ARBA00010561"/>
    </source>
</evidence>
<evidence type="ECO:0000256" key="6">
    <source>
        <dbReference type="ARBA" id="ARBA00015850"/>
    </source>
</evidence>
<evidence type="ECO:0000256" key="2">
    <source>
        <dbReference type="ARBA" id="ARBA00004651"/>
    </source>
</evidence>
<keyword evidence="10 19" id="KW-0812">Transmembrane</keyword>
<reference evidence="21" key="1">
    <citation type="journal article" date="2019" name="Int. J. Syst. Evol. Microbiol.">
        <title>The Global Catalogue of Microorganisms (GCM) 10K type strain sequencing project: providing services to taxonomists for standard genome sequencing and annotation.</title>
        <authorList>
            <consortium name="The Broad Institute Genomics Platform"/>
            <consortium name="The Broad Institute Genome Sequencing Center for Infectious Disease"/>
            <person name="Wu L."/>
            <person name="Ma J."/>
        </authorList>
    </citation>
    <scope>NUCLEOTIDE SEQUENCE [LARGE SCALE GENOMIC DNA]</scope>
    <source>
        <strain evidence="21">CECT 8472</strain>
    </source>
</reference>
<feature type="transmembrane region" description="Helical" evidence="19">
    <location>
        <begin position="38"/>
        <end position="59"/>
    </location>
</feature>
<evidence type="ECO:0000256" key="13">
    <source>
        <dbReference type="ARBA" id="ARBA00023136"/>
    </source>
</evidence>
<dbReference type="PANTHER" id="PTHR34148:SF1">
    <property type="entry name" value="ADENOSYLCOBINAMIDE-GDP RIBAZOLETRANSFERASE"/>
    <property type="match status" value="1"/>
</dbReference>
<organism evidence="20 21">
    <name type="scientific">Fodinicurvata halophila</name>
    <dbReference type="NCBI Taxonomy" id="1419723"/>
    <lineage>
        <taxon>Bacteria</taxon>
        <taxon>Pseudomonadati</taxon>
        <taxon>Pseudomonadota</taxon>
        <taxon>Alphaproteobacteria</taxon>
        <taxon>Rhodospirillales</taxon>
        <taxon>Rhodovibrionaceae</taxon>
        <taxon>Fodinicurvata</taxon>
    </lineage>
</organism>
<comment type="cofactor">
    <cofactor evidence="1 19">
        <name>Mg(2+)</name>
        <dbReference type="ChEBI" id="CHEBI:18420"/>
    </cofactor>
</comment>
<feature type="transmembrane region" description="Helical" evidence="19">
    <location>
        <begin position="140"/>
        <end position="161"/>
    </location>
</feature>
<feature type="transmembrane region" description="Helical" evidence="19">
    <location>
        <begin position="173"/>
        <end position="195"/>
    </location>
</feature>
<dbReference type="NCBIfam" id="TIGR00317">
    <property type="entry name" value="cobS"/>
    <property type="match status" value="1"/>
</dbReference>
<protein>
    <recommendedName>
        <fullName evidence="6 19">Adenosylcobinamide-GDP ribazoletransferase</fullName>
        <ecNumber evidence="5 19">2.7.8.26</ecNumber>
    </recommendedName>
    <alternativeName>
        <fullName evidence="16 19">Cobalamin synthase</fullName>
    </alternativeName>
    <alternativeName>
        <fullName evidence="15 19">Cobalamin-5'-phosphate synthase</fullName>
    </alternativeName>
</protein>
<comment type="catalytic activity">
    <reaction evidence="18 19">
        <text>alpha-ribazole 5'-phosphate + adenosylcob(III)inamide-GDP = adenosylcob(III)alamin 5'-phosphate + GMP + H(+)</text>
        <dbReference type="Rhea" id="RHEA:23560"/>
        <dbReference type="ChEBI" id="CHEBI:15378"/>
        <dbReference type="ChEBI" id="CHEBI:57918"/>
        <dbReference type="ChEBI" id="CHEBI:58115"/>
        <dbReference type="ChEBI" id="CHEBI:60487"/>
        <dbReference type="ChEBI" id="CHEBI:60493"/>
        <dbReference type="EC" id="2.7.8.26"/>
    </reaction>
</comment>
<keyword evidence="11 19" id="KW-0460">Magnesium</keyword>
<keyword evidence="7 19" id="KW-1003">Cell membrane</keyword>
<dbReference type="GO" id="GO:0051073">
    <property type="term" value="F:adenosylcobinamide-GDP ribazoletransferase activity"/>
    <property type="evidence" value="ECO:0007669"/>
    <property type="project" value="UniProtKB-EC"/>
</dbReference>
<evidence type="ECO:0000256" key="15">
    <source>
        <dbReference type="ARBA" id="ARBA00032605"/>
    </source>
</evidence>
<dbReference type="EC" id="2.7.8.26" evidence="5 19"/>
<comment type="catalytic activity">
    <reaction evidence="17 19">
        <text>alpha-ribazole + adenosylcob(III)inamide-GDP = adenosylcob(III)alamin + GMP + H(+)</text>
        <dbReference type="Rhea" id="RHEA:16049"/>
        <dbReference type="ChEBI" id="CHEBI:10329"/>
        <dbReference type="ChEBI" id="CHEBI:15378"/>
        <dbReference type="ChEBI" id="CHEBI:18408"/>
        <dbReference type="ChEBI" id="CHEBI:58115"/>
        <dbReference type="ChEBI" id="CHEBI:60487"/>
        <dbReference type="EC" id="2.7.8.26"/>
    </reaction>
</comment>
<keyword evidence="12 19" id="KW-1133">Transmembrane helix</keyword>
<evidence type="ECO:0000256" key="18">
    <source>
        <dbReference type="ARBA" id="ARBA00049504"/>
    </source>
</evidence>
<sequence length="250" mass="26026">MLKEWSRDLALALEFLTRLPITLRGYSDAAERTRALRAYPLAGLLIGLAGGAIYALAIWVSLPPLVSALLALATMMKLTGALHEDGLADMSDALGAPVERARRLEIMHDSRIGTAGALALIVTVAVKAAALAELAEIEEVVAALIIAAAASRAVLSLAAFFTTPARSDGLGAAMGEPSGAVVLWACGLAVLISLLFSSFGFTFALLGLIALYCLVFLIVVRKVFGGYTGDTMGALQQTVDVLVLLTAAAW</sequence>
<comment type="caution">
    <text evidence="20">The sequence shown here is derived from an EMBL/GenBank/DDBJ whole genome shotgun (WGS) entry which is preliminary data.</text>
</comment>